<accession>A0A1G5SGC7</accession>
<feature type="domain" description="SUF system FeS cluster assembly SufBD core" evidence="2">
    <location>
        <begin position="176"/>
        <end position="409"/>
    </location>
</feature>
<evidence type="ECO:0000313" key="4">
    <source>
        <dbReference type="EMBL" id="SCZ85920.1"/>
    </source>
</evidence>
<dbReference type="AlphaFoldDB" id="A0A1G5SGC7"/>
<reference evidence="4 5" key="1">
    <citation type="submission" date="2016-10" db="EMBL/GenBank/DDBJ databases">
        <authorList>
            <person name="de Groot N.N."/>
        </authorList>
    </citation>
    <scope>NUCLEOTIDE SEQUENCE [LARGE SCALE GENOMIC DNA]</scope>
    <source>
        <strain evidence="4">1</strain>
    </source>
</reference>
<dbReference type="InterPro" id="IPR045595">
    <property type="entry name" value="SufBD_N"/>
</dbReference>
<evidence type="ECO:0000259" key="3">
    <source>
        <dbReference type="Pfam" id="PF19295"/>
    </source>
</evidence>
<evidence type="ECO:0008006" key="6">
    <source>
        <dbReference type="Google" id="ProtNLM"/>
    </source>
</evidence>
<protein>
    <recommendedName>
        <fullName evidence="6">FeS assembly protein SufD</fullName>
    </recommendedName>
</protein>
<sequence>MNTLIKNVSFQEWISSWNSGKITAPEHSTNYLDQLRTNAVNHIAALKFPSTRDEEWRFTDITPLKHAAFKQPSAATELTASDLTQYFIDESVIRIVFVDGQYMPGLSSTAAQHGVTIDSLSKLVATDISAVTQHLGQIAEYHNNAFVALNTAFMQEGVGIVISENIVVDAPIHVLFVATQQEVTACPRCLLVVGAGSRITLVEEYLALTDCAYTTNAVIEAQLADSANVNHIRLQRESREAFHIANTSVQIAHAASYQSISIALGAQISRFDQHISLADQHAQCSIDGLTLISDQQLADTHTWIDHIKPQATSRQLHKCIADGSAHAVFSGKIIVRPDAQQTDARQMNRNLLLSDKASIDTKPQLEIFADDVKCSHGATIGQLDADALFYLQSRGLNLASARNLLTYAFGAEVIDFIPVDSVKQQLADLILAKTRIH</sequence>
<evidence type="ECO:0000259" key="2">
    <source>
        <dbReference type="Pfam" id="PF01458"/>
    </source>
</evidence>
<dbReference type="STRING" id="51642.NSMM_460013"/>
<keyword evidence="5" id="KW-1185">Reference proteome</keyword>
<proteinExistence type="inferred from homology"/>
<dbReference type="EMBL" id="FMWO01000054">
    <property type="protein sequence ID" value="SCZ85920.1"/>
    <property type="molecule type" value="Genomic_DNA"/>
</dbReference>
<dbReference type="RefSeq" id="WP_090286616.1">
    <property type="nucleotide sequence ID" value="NZ_FMWO01000054.1"/>
</dbReference>
<dbReference type="InterPro" id="IPR037284">
    <property type="entry name" value="SUF_FeS_clus_asmbl_SufBD_sf"/>
</dbReference>
<comment type="similarity">
    <text evidence="1">Belongs to the iron-sulfur cluster assembly SufBD family.</text>
</comment>
<dbReference type="GO" id="GO:0016226">
    <property type="term" value="P:iron-sulfur cluster assembly"/>
    <property type="evidence" value="ECO:0007669"/>
    <property type="project" value="InterPro"/>
</dbReference>
<name>A0A1G5SGC7_9PROT</name>
<gene>
    <name evidence="4" type="ORF">NSMM_460013</name>
</gene>
<dbReference type="SUPFAM" id="SSF101960">
    <property type="entry name" value="Stabilizer of iron transporter SufD"/>
    <property type="match status" value="1"/>
</dbReference>
<dbReference type="PANTHER" id="PTHR43575:SF1">
    <property type="entry name" value="PROTEIN ABCI7, CHLOROPLASTIC"/>
    <property type="match status" value="1"/>
</dbReference>
<dbReference type="NCBIfam" id="TIGR01981">
    <property type="entry name" value="sufD"/>
    <property type="match status" value="1"/>
</dbReference>
<dbReference type="PANTHER" id="PTHR43575">
    <property type="entry name" value="PROTEIN ABCI7, CHLOROPLASTIC"/>
    <property type="match status" value="1"/>
</dbReference>
<dbReference type="Proteomes" id="UP000198729">
    <property type="component" value="Unassembled WGS sequence"/>
</dbReference>
<evidence type="ECO:0000256" key="1">
    <source>
        <dbReference type="ARBA" id="ARBA00043967"/>
    </source>
</evidence>
<dbReference type="Pfam" id="PF01458">
    <property type="entry name" value="SUFBD_core"/>
    <property type="match status" value="1"/>
</dbReference>
<dbReference type="OrthoDB" id="9768262at2"/>
<feature type="domain" description="SUF system FeS cluster assembly SufBD N-terminal" evidence="3">
    <location>
        <begin position="12"/>
        <end position="174"/>
    </location>
</feature>
<dbReference type="Pfam" id="PF19295">
    <property type="entry name" value="SufBD_N"/>
    <property type="match status" value="1"/>
</dbReference>
<organism evidence="4 5">
    <name type="scientific">Nitrosomonas mobilis</name>
    <dbReference type="NCBI Taxonomy" id="51642"/>
    <lineage>
        <taxon>Bacteria</taxon>
        <taxon>Pseudomonadati</taxon>
        <taxon>Pseudomonadota</taxon>
        <taxon>Betaproteobacteria</taxon>
        <taxon>Nitrosomonadales</taxon>
        <taxon>Nitrosomonadaceae</taxon>
        <taxon>Nitrosomonas</taxon>
    </lineage>
</organism>
<dbReference type="InterPro" id="IPR000825">
    <property type="entry name" value="SUF_FeS_clus_asmbl_SufBD_core"/>
</dbReference>
<dbReference type="InterPro" id="IPR055346">
    <property type="entry name" value="Fe-S_cluster_assembly_SufBD"/>
</dbReference>
<dbReference type="InterPro" id="IPR011542">
    <property type="entry name" value="SUF_FeS_clus_asmbl_SufD"/>
</dbReference>
<evidence type="ECO:0000313" key="5">
    <source>
        <dbReference type="Proteomes" id="UP000198729"/>
    </source>
</evidence>